<proteinExistence type="predicted"/>
<dbReference type="EMBL" id="BARW01000033">
    <property type="protein sequence ID" value="GAI68525.1"/>
    <property type="molecule type" value="Genomic_DNA"/>
</dbReference>
<name>X1RZA8_9ZZZZ</name>
<evidence type="ECO:0000313" key="1">
    <source>
        <dbReference type="EMBL" id="GAI68525.1"/>
    </source>
</evidence>
<sequence length="57" mass="6725">NWQFPLSEMVRVADYVVVVLPHPAYFSGWLAPEHKQHFSVDAIQNMVELYPNVEVYY</sequence>
<reference evidence="1" key="1">
    <citation type="journal article" date="2014" name="Front. Microbiol.">
        <title>High frequency of phylogenetically diverse reductive dehalogenase-homologous genes in deep subseafloor sedimentary metagenomes.</title>
        <authorList>
            <person name="Kawai M."/>
            <person name="Futagami T."/>
            <person name="Toyoda A."/>
            <person name="Takaki Y."/>
            <person name="Nishi S."/>
            <person name="Hori S."/>
            <person name="Arai W."/>
            <person name="Tsubouchi T."/>
            <person name="Morono Y."/>
            <person name="Uchiyama I."/>
            <person name="Ito T."/>
            <person name="Fujiyama A."/>
            <person name="Inagaki F."/>
            <person name="Takami H."/>
        </authorList>
    </citation>
    <scope>NUCLEOTIDE SEQUENCE</scope>
    <source>
        <strain evidence="1">Expedition CK06-06</strain>
    </source>
</reference>
<dbReference type="AlphaFoldDB" id="X1RZA8"/>
<feature type="non-terminal residue" evidence="1">
    <location>
        <position position="1"/>
    </location>
</feature>
<accession>X1RZA8</accession>
<organism evidence="1">
    <name type="scientific">marine sediment metagenome</name>
    <dbReference type="NCBI Taxonomy" id="412755"/>
    <lineage>
        <taxon>unclassified sequences</taxon>
        <taxon>metagenomes</taxon>
        <taxon>ecological metagenomes</taxon>
    </lineage>
</organism>
<comment type="caution">
    <text evidence="1">The sequence shown here is derived from an EMBL/GenBank/DDBJ whole genome shotgun (WGS) entry which is preliminary data.</text>
</comment>
<protein>
    <submittedName>
        <fullName evidence="1">Uncharacterized protein</fullName>
    </submittedName>
</protein>
<gene>
    <name evidence="1" type="ORF">S12H4_00344</name>
</gene>